<evidence type="ECO:0008006" key="4">
    <source>
        <dbReference type="Google" id="ProtNLM"/>
    </source>
</evidence>
<feature type="signal peptide" evidence="2">
    <location>
        <begin position="1"/>
        <end position="22"/>
    </location>
</feature>
<keyword evidence="2" id="KW-0732">Signal</keyword>
<feature type="region of interest" description="Disordered" evidence="1">
    <location>
        <begin position="24"/>
        <end position="46"/>
    </location>
</feature>
<feature type="region of interest" description="Disordered" evidence="1">
    <location>
        <begin position="462"/>
        <end position="481"/>
    </location>
</feature>
<feature type="compositionally biased region" description="Basic and acidic residues" evidence="1">
    <location>
        <begin position="821"/>
        <end position="833"/>
    </location>
</feature>
<evidence type="ECO:0000256" key="1">
    <source>
        <dbReference type="SAM" id="MobiDB-lite"/>
    </source>
</evidence>
<gene>
    <name evidence="3" type="ORF">Cvel_15383</name>
</gene>
<dbReference type="SUPFAM" id="SSF53448">
    <property type="entry name" value="Nucleotide-diphospho-sugar transferases"/>
    <property type="match status" value="1"/>
</dbReference>
<reference evidence="3" key="1">
    <citation type="submission" date="2014-11" db="EMBL/GenBank/DDBJ databases">
        <authorList>
            <person name="Otto D Thomas"/>
            <person name="Naeem Raeece"/>
        </authorList>
    </citation>
    <scope>NUCLEOTIDE SEQUENCE</scope>
</reference>
<dbReference type="AlphaFoldDB" id="A0A0G4F782"/>
<proteinExistence type="predicted"/>
<dbReference type="Gene3D" id="3.90.550.10">
    <property type="entry name" value="Spore Coat Polysaccharide Biosynthesis Protein SpsA, Chain A"/>
    <property type="match status" value="1"/>
</dbReference>
<evidence type="ECO:0000256" key="2">
    <source>
        <dbReference type="SAM" id="SignalP"/>
    </source>
</evidence>
<evidence type="ECO:0000313" key="3">
    <source>
        <dbReference type="EMBL" id="CEM07865.1"/>
    </source>
</evidence>
<dbReference type="EMBL" id="CDMZ01000150">
    <property type="protein sequence ID" value="CEM07865.1"/>
    <property type="molecule type" value="Genomic_DNA"/>
</dbReference>
<organism evidence="3">
    <name type="scientific">Chromera velia CCMP2878</name>
    <dbReference type="NCBI Taxonomy" id="1169474"/>
    <lineage>
        <taxon>Eukaryota</taxon>
        <taxon>Sar</taxon>
        <taxon>Alveolata</taxon>
        <taxon>Colpodellida</taxon>
        <taxon>Chromeraceae</taxon>
        <taxon>Chromera</taxon>
    </lineage>
</organism>
<accession>A0A0G4F782</accession>
<feature type="region of interest" description="Disordered" evidence="1">
    <location>
        <begin position="819"/>
        <end position="839"/>
    </location>
</feature>
<feature type="chain" id="PRO_5005188194" description="Nucleotide-diphospho-sugar transferase domain-containing protein" evidence="2">
    <location>
        <begin position="23"/>
        <end position="839"/>
    </location>
</feature>
<dbReference type="VEuPathDB" id="CryptoDB:Cvel_15383"/>
<feature type="compositionally biased region" description="Basic and acidic residues" evidence="1">
    <location>
        <begin position="462"/>
        <end position="476"/>
    </location>
</feature>
<name>A0A0G4F782_9ALVE</name>
<protein>
    <recommendedName>
        <fullName evidence="4">Nucleotide-diphospho-sugar transferase domain-containing protein</fullName>
    </recommendedName>
</protein>
<sequence>MILFVLWSTVTLLSFRASVSDTQSVRGSSLQDPEPSITRFDPGGDVRPPWVDELKQEILMALENFESPTDKKTAALQRAAEKVPSECSWQTKFEVDKPAGQEETPTFTPESIAKIMQNTKARAREKFFLQNSREVCEAFRNEKYNHSAKPLVFTIVAGRNEGSDENVLAHEFLGLLKSIIMLSSRPVELNIATDEKSASFFNELKETVEMRHARISVKWNIRTVAKQQIVLWRDSANCYGELVENHNLEFGKAKLMLPRLFPGVEKAIYIDTDAVFVQDPADLWDLCEEGPEEELLRMMFDPLCSCTMFLYLERIRNLALVEPDLWEGAKDWEGLMAWTLHEMTEKTGVQLESRGDQRVFSSFAKIPGHPNLVGKLPPRWNRDLCHLYDGVPYHVTQAAVYHDNCQRGKPDHWARQMFNTLPLSCLMSSAAVEAQRIGTGSERRIGETAQCESIEFVPLEKKQEGKEGERGGEREVPSQQGPRRRIALMVCGQMVRLLPIFIDTTMRNLVGPLLLKGWDVDIFLVLSDGNEYSDAAVRFSEGHLSKVQKTLEKVDVKLLDLRDRFRGAAWAATADAASLAANPTAEKTETGVSSLVFIGLTHEEDPDAILSRYYGTKYTAAEMCPKGTCRKDWKGPSVQGTIKHMANMKKALEVIRCYEKVKDLEYQIGIRTRTDNVHFHPVDPHVLTQVGASEVIVPDCLAYPGVDEDNTPTSEVARQDSMNDKFAVFGRNAFDHYMHPLVAARKHVQRGDFRNAEVMLRKGLEEAGMTVAFRHPRFFGYMSHVLDRGLGDSCHLEDPDPTSCAFCIRKACATGSFQKNQPKDEEMRNKLESDQLLCN</sequence>
<dbReference type="InterPro" id="IPR029044">
    <property type="entry name" value="Nucleotide-diphossugar_trans"/>
</dbReference>